<evidence type="ECO:0000256" key="1">
    <source>
        <dbReference type="SAM" id="MobiDB-lite"/>
    </source>
</evidence>
<name>A0A939J0V6_9HYPH</name>
<evidence type="ECO:0000313" key="3">
    <source>
        <dbReference type="Proteomes" id="UP000664096"/>
    </source>
</evidence>
<dbReference type="RefSeq" id="WP_207141311.1">
    <property type="nucleotide sequence ID" value="NZ_JAEKJZ010000002.1"/>
</dbReference>
<evidence type="ECO:0008006" key="4">
    <source>
        <dbReference type="Google" id="ProtNLM"/>
    </source>
</evidence>
<feature type="compositionally biased region" description="Basic and acidic residues" evidence="1">
    <location>
        <begin position="149"/>
        <end position="158"/>
    </location>
</feature>
<proteinExistence type="predicted"/>
<dbReference type="AlphaFoldDB" id="A0A939J0V6"/>
<protein>
    <recommendedName>
        <fullName evidence="4">Ca-activated chloride channel family protein</fullName>
    </recommendedName>
</protein>
<reference evidence="2" key="1">
    <citation type="submission" date="2020-12" db="EMBL/GenBank/DDBJ databases">
        <title>Oil enriched cultivation method for isolating marine PHA-producing bacteria.</title>
        <authorList>
            <person name="Zheng W."/>
            <person name="Yu S."/>
            <person name="Huang Y."/>
        </authorList>
    </citation>
    <scope>NUCLEOTIDE SEQUENCE</scope>
    <source>
        <strain evidence="2">SY-2-12</strain>
    </source>
</reference>
<dbReference type="EMBL" id="JAEKJZ010000002">
    <property type="protein sequence ID" value="MBN9671486.1"/>
    <property type="molecule type" value="Genomic_DNA"/>
</dbReference>
<feature type="region of interest" description="Disordered" evidence="1">
    <location>
        <begin position="121"/>
        <end position="158"/>
    </location>
</feature>
<dbReference type="Proteomes" id="UP000664096">
    <property type="component" value="Unassembled WGS sequence"/>
</dbReference>
<gene>
    <name evidence="2" type="ORF">JF539_14145</name>
</gene>
<organism evidence="2 3">
    <name type="scientific">Roseibium aggregatum</name>
    <dbReference type="NCBI Taxonomy" id="187304"/>
    <lineage>
        <taxon>Bacteria</taxon>
        <taxon>Pseudomonadati</taxon>
        <taxon>Pseudomonadota</taxon>
        <taxon>Alphaproteobacteria</taxon>
        <taxon>Hyphomicrobiales</taxon>
        <taxon>Stappiaceae</taxon>
        <taxon>Roseibium</taxon>
    </lineage>
</organism>
<comment type="caution">
    <text evidence="2">The sequence shown here is derived from an EMBL/GenBank/DDBJ whole genome shotgun (WGS) entry which is preliminary data.</text>
</comment>
<accession>A0A939J0V6</accession>
<sequence>MKRVALGFLLGLLCLAVAGPEAWGRLAFWGGLPGANVLLSEPAARGLALYRAGNYMEADRTLAGAGRGQTFNRALTLAATEQYALSVAYFDAVLFANPGDTEARSLRDLVDTFVPKTRGDSVAPGRLSARGGRSGDAEKSPWGWPDAPQPERQRKLEARGFAASEEWLATISDDPGEFLRLRLAKEYERRAGLGLIRPEEGNPW</sequence>
<evidence type="ECO:0000313" key="2">
    <source>
        <dbReference type="EMBL" id="MBN9671486.1"/>
    </source>
</evidence>